<dbReference type="EMBL" id="POUD01000065">
    <property type="protein sequence ID" value="PZG17568.1"/>
    <property type="molecule type" value="Genomic_DNA"/>
</dbReference>
<gene>
    <name evidence="2" type="ORF">C1J01_17555</name>
</gene>
<evidence type="ECO:0000313" key="3">
    <source>
        <dbReference type="Proteomes" id="UP000249304"/>
    </source>
</evidence>
<evidence type="ECO:0008006" key="4">
    <source>
        <dbReference type="Google" id="ProtNLM"/>
    </source>
</evidence>
<feature type="transmembrane region" description="Helical" evidence="1">
    <location>
        <begin position="602"/>
        <end position="621"/>
    </location>
</feature>
<keyword evidence="1" id="KW-0472">Membrane</keyword>
<feature type="transmembrane region" description="Helical" evidence="1">
    <location>
        <begin position="572"/>
        <end position="590"/>
    </location>
</feature>
<dbReference type="OrthoDB" id="5194370at2"/>
<feature type="transmembrane region" description="Helical" evidence="1">
    <location>
        <begin position="633"/>
        <end position="653"/>
    </location>
</feature>
<sequence>MIIEDLSEPELALWEAFPTARPVDLPGAPVRAAIIARMLLGAQERLAGQTPGIHLSGARIAGRLDLSYAEVQHPLILTKCEFEEAPVFTGARTGLVDLAASRAPGLQAVDAVIGGALRLEGCEMAGPIQLAGAHVSGTLNLSRAAIHAHQAVHADGLIVDRDLLCATAVIDGELRVVGARIGGTMTLDGARVGRSGGFSLTAEGVVIDGGLSCACGFRSWGELSVQDARIGRRCVFSGAQLSNPDGIALNAERLSVEGGLRIDDGFSAEGEVLLRGARVAGSLRFAQASLANPGRRALNAPLMEIGSGLRLTPGFAANGEVFLDSTQVRGSVNLDGGTLSNPGATALSLRRLGVTGRLSCSRGFRADGEIVLVNARIEGSLEFHGAALSNPGGRVLSLWEVIAGGGIDCCEGFAATGDVSIRNSRIAATLCLAETTIDGDLHLRGVEAASLKIGPQTELLRAVDLRHSRVGVLDDAPSRWPARILMNGFTYDGLEAPLPVQERLGWLAREAYQPQPYEQLAAVYRRQGHDEAARDVLLAKQRRRRTGQRLGARLWGYVQDWTVGYGYRPFRAALWLAALLLIGTVVFTAHQPPAFKPGEAPSFNAFLYTLDLLLPIISFGQESFFGPRGAQQWLAAAMIAAGWILATTILAGLTRALSRQ</sequence>
<dbReference type="AlphaFoldDB" id="A0A2W2EYH8"/>
<accession>A0A2W2EYH8</accession>
<proteinExistence type="predicted"/>
<comment type="caution">
    <text evidence="2">The sequence shown here is derived from an EMBL/GenBank/DDBJ whole genome shotgun (WGS) entry which is preliminary data.</text>
</comment>
<reference evidence="2 3" key="1">
    <citation type="submission" date="2018-01" db="EMBL/GenBank/DDBJ databases">
        <title>Draft genome sequence of Nonomuraea sp. KC333.</title>
        <authorList>
            <person name="Sahin N."/>
            <person name="Saygin H."/>
            <person name="Ay H."/>
        </authorList>
    </citation>
    <scope>NUCLEOTIDE SEQUENCE [LARGE SCALE GENOMIC DNA]</scope>
    <source>
        <strain evidence="2 3">KC333</strain>
    </source>
</reference>
<keyword evidence="1" id="KW-0812">Transmembrane</keyword>
<evidence type="ECO:0000313" key="2">
    <source>
        <dbReference type="EMBL" id="PZG17568.1"/>
    </source>
</evidence>
<dbReference type="RefSeq" id="WP_111180056.1">
    <property type="nucleotide sequence ID" value="NZ_POUD01000065.1"/>
</dbReference>
<protein>
    <recommendedName>
        <fullName evidence="4">Oxidoreductase</fullName>
    </recommendedName>
</protein>
<organism evidence="2 3">
    <name type="scientific">Nonomuraea aridisoli</name>
    <dbReference type="NCBI Taxonomy" id="2070368"/>
    <lineage>
        <taxon>Bacteria</taxon>
        <taxon>Bacillati</taxon>
        <taxon>Actinomycetota</taxon>
        <taxon>Actinomycetes</taxon>
        <taxon>Streptosporangiales</taxon>
        <taxon>Streptosporangiaceae</taxon>
        <taxon>Nonomuraea</taxon>
    </lineage>
</organism>
<keyword evidence="1" id="KW-1133">Transmembrane helix</keyword>
<dbReference type="Proteomes" id="UP000249304">
    <property type="component" value="Unassembled WGS sequence"/>
</dbReference>
<name>A0A2W2EYH8_9ACTN</name>
<evidence type="ECO:0000256" key="1">
    <source>
        <dbReference type="SAM" id="Phobius"/>
    </source>
</evidence>
<keyword evidence="3" id="KW-1185">Reference proteome</keyword>